<dbReference type="PANTHER" id="PTHR16253">
    <property type="entry name" value="TETRATRICOPEPTIDE REPEAT PROTEIN 22"/>
    <property type="match status" value="1"/>
</dbReference>
<dbReference type="GO" id="GO:0007165">
    <property type="term" value="P:signal transduction"/>
    <property type="evidence" value="ECO:0007669"/>
    <property type="project" value="InterPro"/>
</dbReference>
<dbReference type="RefSeq" id="XP_013382283.1">
    <property type="nucleotide sequence ID" value="XM_013526829.1"/>
</dbReference>
<dbReference type="InterPro" id="IPR035897">
    <property type="entry name" value="Toll_tir_struct_dom_sf"/>
</dbReference>
<feature type="domain" description="TIR" evidence="2">
    <location>
        <begin position="789"/>
        <end position="922"/>
    </location>
</feature>
<dbReference type="RefSeq" id="XP_013382284.1">
    <property type="nucleotide sequence ID" value="XM_013526830.1"/>
</dbReference>
<dbReference type="SUPFAM" id="SSF48452">
    <property type="entry name" value="TPR-like"/>
    <property type="match status" value="2"/>
</dbReference>
<dbReference type="Gene3D" id="3.40.50.10140">
    <property type="entry name" value="Toll/interleukin-1 receptor homology (TIR) domain"/>
    <property type="match status" value="1"/>
</dbReference>
<dbReference type="OrthoDB" id="9976543at2759"/>
<evidence type="ECO:0000313" key="3">
    <source>
        <dbReference type="Proteomes" id="UP000085678"/>
    </source>
</evidence>
<reference evidence="4 5" key="1">
    <citation type="submission" date="2025-04" db="UniProtKB">
        <authorList>
            <consortium name="RefSeq"/>
        </authorList>
    </citation>
    <scope>IDENTIFICATION</scope>
    <source>
        <tissue evidence="4 5">Gonads</tissue>
    </source>
</reference>
<dbReference type="SUPFAM" id="SSF52200">
    <property type="entry name" value="Toll/Interleukin receptor TIR domain"/>
    <property type="match status" value="1"/>
</dbReference>
<dbReference type="InterPro" id="IPR019734">
    <property type="entry name" value="TPR_rpt"/>
</dbReference>
<keyword evidence="3" id="KW-1185">Reference proteome</keyword>
<feature type="region of interest" description="Disordered" evidence="1">
    <location>
        <begin position="669"/>
        <end position="704"/>
    </location>
</feature>
<proteinExistence type="predicted"/>
<dbReference type="GeneID" id="106153060"/>
<sequence>MEEIEPGFHILNLKVNPKTNKQHLKYKKSIHNYMRLLQTGAHRSVMLNLKGVFEYQDGAIEKSVKTFEEVLDIDAENLNALANLGFIFSEVLFSSEAGKYAKRLEECKPKVTSRARCLFEQGYMLAYDVFVEARQDVSGQANIRAQKFYMTALKIVDDNFEAFEYSEVLEWCKDIACNLGHISRHPIARSQLGIDYEIAFSLIVKFFFAVTCIADTNYQAQAWMQLGKVLGGKYFALLKGRKNKYRYDIKPSQRSHDAGQSQQSQRHSDNETEQNHFVDFLESFWERRLSENVLKDLKEEASPMGEPSSSDHSSLPIKVPAVVKELHIHGVHKENFASPEECLAHAEKCYRLANELTPNRTDILNRYAYFLWRKGDEKSREKAEQLHKKSIELDSSESNWYAFKSMGDNLRLLYKNQWYQAEKSNEGRRGEVLNWALAQKAKKKIKMAVCLNPTPTDFANLAEMYHFLGIDINRRVVNEKMMRKSLFQFKYAVEHMEGEKCPDIHQRRGKCLQDLGQDRSAIESFKNAVYTQQANSTFLFSFVQLVNLLMDKYEACVQERDGKKGKKYLGELKYCFITAYSKFKLTNLQKEVTLLWDPFSGNPTSPTVLKSLVGELMKSERGMERNAAIFLTEVLKTFLADVTAQEELSDVEKLENLKDFLDLTKNSLSEKSEKGAAKPTEEQKPSSLGTSNPIKPRESGDDDRDLVDETKRAYKMQTLQSVAMEAKITPSQYIGVNQETERAVTRRNDPQQSTALLTNELSVCDSITVPAEISYSIPDQPAQARNAELENDFYVVYADGDRDWVCYHLLTTLEVSLKFRGCLRDRDFLPGSKVLENITAGMANSMKTIVVISHEAVGDSNWQYELHQAVYEGLTRKASYVIPIVRETKGQGEPSIPKELQVYVPSRRPTKDHDWHKIECSLLE</sequence>
<gene>
    <name evidence="4 5" type="primary">LOC106153060</name>
</gene>
<dbReference type="PANTHER" id="PTHR16253:SF0">
    <property type="entry name" value="TETRATRICOPEPTIDE REPEAT PROTEIN 22"/>
    <property type="match status" value="1"/>
</dbReference>
<evidence type="ECO:0000259" key="2">
    <source>
        <dbReference type="PROSITE" id="PS50104"/>
    </source>
</evidence>
<dbReference type="AlphaFoldDB" id="A0A1S3H8F5"/>
<dbReference type="Proteomes" id="UP000085678">
    <property type="component" value="Unplaced"/>
</dbReference>
<dbReference type="InterPro" id="IPR042342">
    <property type="entry name" value="TTC22"/>
</dbReference>
<protein>
    <submittedName>
        <fullName evidence="4 5">Uncharacterized protein LOC106153060</fullName>
    </submittedName>
</protein>
<dbReference type="InterPro" id="IPR011990">
    <property type="entry name" value="TPR-like_helical_dom_sf"/>
</dbReference>
<feature type="region of interest" description="Disordered" evidence="1">
    <location>
        <begin position="249"/>
        <end position="273"/>
    </location>
</feature>
<evidence type="ECO:0000313" key="4">
    <source>
        <dbReference type="RefSeq" id="XP_013382283.1"/>
    </source>
</evidence>
<evidence type="ECO:0000313" key="5">
    <source>
        <dbReference type="RefSeq" id="XP_013382284.1"/>
    </source>
</evidence>
<dbReference type="KEGG" id="lak:106153060"/>
<dbReference type="Gene3D" id="1.25.40.10">
    <property type="entry name" value="Tetratricopeptide repeat domain"/>
    <property type="match status" value="2"/>
</dbReference>
<dbReference type="InterPro" id="IPR000157">
    <property type="entry name" value="TIR_dom"/>
</dbReference>
<organism evidence="3 4">
    <name type="scientific">Lingula anatina</name>
    <name type="common">Brachiopod</name>
    <name type="synonym">Lingula unguis</name>
    <dbReference type="NCBI Taxonomy" id="7574"/>
    <lineage>
        <taxon>Eukaryota</taxon>
        <taxon>Metazoa</taxon>
        <taxon>Spiralia</taxon>
        <taxon>Lophotrochozoa</taxon>
        <taxon>Brachiopoda</taxon>
        <taxon>Linguliformea</taxon>
        <taxon>Lingulata</taxon>
        <taxon>Lingulida</taxon>
        <taxon>Linguloidea</taxon>
        <taxon>Lingulidae</taxon>
        <taxon>Lingula</taxon>
    </lineage>
</organism>
<feature type="compositionally biased region" description="Basic and acidic residues" evidence="1">
    <location>
        <begin position="669"/>
        <end position="684"/>
    </location>
</feature>
<dbReference type="PROSITE" id="PS50104">
    <property type="entry name" value="TIR"/>
    <property type="match status" value="1"/>
</dbReference>
<dbReference type="SMART" id="SM00028">
    <property type="entry name" value="TPR"/>
    <property type="match status" value="2"/>
</dbReference>
<dbReference type="Pfam" id="PF01582">
    <property type="entry name" value="TIR"/>
    <property type="match status" value="1"/>
</dbReference>
<evidence type="ECO:0000256" key="1">
    <source>
        <dbReference type="SAM" id="MobiDB-lite"/>
    </source>
</evidence>
<dbReference type="SMART" id="SM00255">
    <property type="entry name" value="TIR"/>
    <property type="match status" value="1"/>
</dbReference>
<name>A0A1S3H8F5_LINAN</name>
<accession>A0A1S3H8F5</accession>